<dbReference type="RefSeq" id="WP_002850644.1">
    <property type="nucleotide sequence ID" value="NZ_AABUZP020000015.1"/>
</dbReference>
<evidence type="ECO:0000259" key="7">
    <source>
        <dbReference type="PROSITE" id="PS51918"/>
    </source>
</evidence>
<dbReference type="Pfam" id="PF13186">
    <property type="entry name" value="SPASM"/>
    <property type="match status" value="1"/>
</dbReference>
<evidence type="ECO:0000313" key="11">
    <source>
        <dbReference type="Proteomes" id="UP000557842"/>
    </source>
</evidence>
<dbReference type="InterPro" id="IPR034391">
    <property type="entry name" value="AdoMet-like_SPASM_containing"/>
</dbReference>
<evidence type="ECO:0000313" key="9">
    <source>
        <dbReference type="EMBL" id="EAK0453520.1"/>
    </source>
</evidence>
<proteinExistence type="predicted"/>
<protein>
    <submittedName>
        <fullName evidence="9">Radical SAM protein</fullName>
    </submittedName>
</protein>
<dbReference type="InterPro" id="IPR023885">
    <property type="entry name" value="4Fe4S-binding_SPASM_dom"/>
</dbReference>
<dbReference type="GO" id="GO:0051536">
    <property type="term" value="F:iron-sulfur cluster binding"/>
    <property type="evidence" value="ECO:0007669"/>
    <property type="project" value="UniProtKB-KW"/>
</dbReference>
<keyword evidence="4" id="KW-0479">Metal-binding</keyword>
<name>A0A5L8JJH9_CAMFE</name>
<keyword evidence="3" id="KW-0949">S-adenosyl-L-methionine</keyword>
<evidence type="ECO:0000256" key="2">
    <source>
        <dbReference type="ARBA" id="ARBA00022485"/>
    </source>
</evidence>
<dbReference type="SFLD" id="SFLDG01387">
    <property type="entry name" value="BtrN-like_SPASM_domain_contain"/>
    <property type="match status" value="1"/>
</dbReference>
<sequence>MAENNLEQKKKEIKERFNFNKFEDYIKFPKYFEFETVNACNARCKMCTVTQWDGYDQKDKFKRVVSDELWNKFVKNVQPYSKWIEKITLTRDGETLLDSKIAHRINELKKAGIKQVVIVTNASLLSQKKSIELLNSGLDEIMISIDGFTKQTYESIRIGLKYEKVLQNTLNFIKIREKLGVNTTMRIRLIEQKENMKEIDNFIKFWKNNTRSSDQVYSMALHSWGNQLIKENEEKVKEWGKKACISPFSSMAIHFDGRVGMCGVDFNCKYKTGDLNLNSIEEIWRGEIFSAIRSNHLNSNRNAYELCKGCNLWDRVYKK</sequence>
<dbReference type="GO" id="GO:0046872">
    <property type="term" value="F:metal ion binding"/>
    <property type="evidence" value="ECO:0007669"/>
    <property type="project" value="UniProtKB-KW"/>
</dbReference>
<dbReference type="GO" id="GO:0003824">
    <property type="term" value="F:catalytic activity"/>
    <property type="evidence" value="ECO:0007669"/>
    <property type="project" value="InterPro"/>
</dbReference>
<dbReference type="PANTHER" id="PTHR11228:SF7">
    <property type="entry name" value="PQQA PEPTIDE CYCLASE"/>
    <property type="match status" value="1"/>
</dbReference>
<gene>
    <name evidence="9" type="ORF">AAH17_07650</name>
    <name evidence="10" type="ORF">AAH24_07120</name>
    <name evidence="8" type="ORF">BVH53_06250</name>
</gene>
<dbReference type="InterPro" id="IPR013785">
    <property type="entry name" value="Aldolase_TIM"/>
</dbReference>
<dbReference type="SUPFAM" id="SSF102114">
    <property type="entry name" value="Radical SAM enzymes"/>
    <property type="match status" value="1"/>
</dbReference>
<evidence type="ECO:0000256" key="6">
    <source>
        <dbReference type="ARBA" id="ARBA00023014"/>
    </source>
</evidence>
<keyword evidence="2" id="KW-0004">4Fe-4S</keyword>
<dbReference type="Pfam" id="PF04055">
    <property type="entry name" value="Radical_SAM"/>
    <property type="match status" value="1"/>
</dbReference>
<dbReference type="SFLD" id="SFLDG01067">
    <property type="entry name" value="SPASM/twitch_domain_containing"/>
    <property type="match status" value="1"/>
</dbReference>
<reference evidence="9 11" key="1">
    <citation type="submission" date="2018-05" db="EMBL/GenBank/DDBJ databases">
        <authorList>
            <consortium name="PulseNet: The National Subtyping Network for Foodborne Disease Surveillance"/>
            <person name="Tarr C.L."/>
            <person name="Trees E."/>
            <person name="Katz L.S."/>
            <person name="Carleton-Romer H.A."/>
            <person name="Stroika S."/>
            <person name="Kucerova Z."/>
            <person name="Roache K.F."/>
            <person name="Sabol A.L."/>
            <person name="Besser J."/>
            <person name="Gerner-Smidt P."/>
        </authorList>
    </citation>
    <scope>NUCLEOTIDE SEQUENCE</scope>
    <source>
        <strain evidence="9">2014D-0197</strain>
        <strain evidence="8 11">2016D-0221</strain>
        <strain evidence="10">D4313</strain>
    </source>
</reference>
<evidence type="ECO:0000313" key="8">
    <source>
        <dbReference type="EMBL" id="EAI5408298.1"/>
    </source>
</evidence>
<dbReference type="EMBL" id="AACCXK010000014">
    <property type="protein sequence ID" value="EAK0453520.1"/>
    <property type="molecule type" value="Genomic_DNA"/>
</dbReference>
<dbReference type="InterPro" id="IPR058240">
    <property type="entry name" value="rSAM_sf"/>
</dbReference>
<evidence type="ECO:0000313" key="10">
    <source>
        <dbReference type="EMBL" id="EAK0469127.1"/>
    </source>
</evidence>
<evidence type="ECO:0000256" key="3">
    <source>
        <dbReference type="ARBA" id="ARBA00022691"/>
    </source>
</evidence>
<dbReference type="PANTHER" id="PTHR11228">
    <property type="entry name" value="RADICAL SAM DOMAIN PROTEIN"/>
    <property type="match status" value="1"/>
</dbReference>
<comment type="cofactor">
    <cofactor evidence="1">
        <name>[4Fe-4S] cluster</name>
        <dbReference type="ChEBI" id="CHEBI:49883"/>
    </cofactor>
</comment>
<dbReference type="EMBL" id="AACCXM010000006">
    <property type="protein sequence ID" value="EAK0469127.1"/>
    <property type="molecule type" value="Genomic_DNA"/>
</dbReference>
<evidence type="ECO:0000256" key="5">
    <source>
        <dbReference type="ARBA" id="ARBA00023004"/>
    </source>
</evidence>
<dbReference type="PROSITE" id="PS51918">
    <property type="entry name" value="RADICAL_SAM"/>
    <property type="match status" value="1"/>
</dbReference>
<keyword evidence="5" id="KW-0408">Iron</keyword>
<dbReference type="InterPro" id="IPR007197">
    <property type="entry name" value="rSAM"/>
</dbReference>
<comment type="caution">
    <text evidence="9">The sequence shown here is derived from an EMBL/GenBank/DDBJ whole genome shotgun (WGS) entry which is preliminary data.</text>
</comment>
<organism evidence="9">
    <name type="scientific">Campylobacter fetus</name>
    <dbReference type="NCBI Taxonomy" id="196"/>
    <lineage>
        <taxon>Bacteria</taxon>
        <taxon>Pseudomonadati</taxon>
        <taxon>Campylobacterota</taxon>
        <taxon>Epsilonproteobacteria</taxon>
        <taxon>Campylobacterales</taxon>
        <taxon>Campylobacteraceae</taxon>
        <taxon>Campylobacter</taxon>
    </lineage>
</organism>
<dbReference type="CDD" id="cd21109">
    <property type="entry name" value="SPASM"/>
    <property type="match status" value="1"/>
</dbReference>
<keyword evidence="6" id="KW-0411">Iron-sulfur</keyword>
<feature type="domain" description="Radical SAM core" evidence="7">
    <location>
        <begin position="26"/>
        <end position="256"/>
    </location>
</feature>
<evidence type="ECO:0000256" key="1">
    <source>
        <dbReference type="ARBA" id="ARBA00001966"/>
    </source>
</evidence>
<accession>A0A5L8JJH9</accession>
<dbReference type="Proteomes" id="UP000557842">
    <property type="component" value="Unassembled WGS sequence"/>
</dbReference>
<dbReference type="CDD" id="cd01335">
    <property type="entry name" value="Radical_SAM"/>
    <property type="match status" value="1"/>
</dbReference>
<dbReference type="AlphaFoldDB" id="A0A5L8JJH9"/>
<dbReference type="SFLD" id="SFLDS00029">
    <property type="entry name" value="Radical_SAM"/>
    <property type="match status" value="1"/>
</dbReference>
<dbReference type="Gene3D" id="3.20.20.70">
    <property type="entry name" value="Aldolase class I"/>
    <property type="match status" value="1"/>
</dbReference>
<dbReference type="EMBL" id="AABQDW010000010">
    <property type="protein sequence ID" value="EAI5408298.1"/>
    <property type="molecule type" value="Genomic_DNA"/>
</dbReference>
<dbReference type="InterPro" id="IPR050377">
    <property type="entry name" value="Radical_SAM_PqqE_MftC-like"/>
</dbReference>
<evidence type="ECO:0000256" key="4">
    <source>
        <dbReference type="ARBA" id="ARBA00022723"/>
    </source>
</evidence>